<gene>
    <name evidence="3" type="primary">45</name>
    <name evidence="3" type="ORF">SEA_HONK_45</name>
</gene>
<feature type="region of interest" description="Disordered" evidence="2">
    <location>
        <begin position="31"/>
        <end position="54"/>
    </location>
</feature>
<dbReference type="Pfam" id="PF23773">
    <property type="entry name" value="DUF7169"/>
    <property type="match status" value="1"/>
</dbReference>
<accession>A0A8F3E8C1</accession>
<name>A0A8F3E8C1_9CAUD</name>
<evidence type="ECO:0000313" key="3">
    <source>
        <dbReference type="EMBL" id="QWY81868.1"/>
    </source>
</evidence>
<evidence type="ECO:0000256" key="2">
    <source>
        <dbReference type="SAM" id="MobiDB-lite"/>
    </source>
</evidence>
<dbReference type="EMBL" id="MW862981">
    <property type="protein sequence ID" value="QWY81868.1"/>
    <property type="molecule type" value="Genomic_DNA"/>
</dbReference>
<keyword evidence="1" id="KW-0175">Coiled coil</keyword>
<organism evidence="3 4">
    <name type="scientific">Microbacterium phage Honk</name>
    <dbReference type="NCBI Taxonomy" id="2836095"/>
    <lineage>
        <taxon>Viruses</taxon>
        <taxon>Duplodnaviria</taxon>
        <taxon>Heunggongvirae</taxon>
        <taxon>Uroviricota</taxon>
        <taxon>Caudoviricetes</taxon>
        <taxon>Casidaviridae</taxon>
        <taxon>Honkvirus</taxon>
        <taxon>Honkvirus honk</taxon>
    </lineage>
</organism>
<sequence>MTAHNHRELFDSVAESAGNLAKALVAGASIQWQPGASSSPRSEGKSKGTVSDPTFAVVSDPRRLKVRAAVAEAELAFERARRDFDKATARLAEAIRDHGGEVIA</sequence>
<reference evidence="3" key="1">
    <citation type="submission" date="2021-04" db="EMBL/GenBank/DDBJ databases">
        <authorList>
            <person name="Ulbrich M."/>
            <person name="Aldana K.S."/>
            <person name="Brown J.W."/>
            <person name="Campbell D.M."/>
            <person name="Chai A.E."/>
            <person name="Dalson K.A."/>
            <person name="Dembinski E."/>
            <person name="Gomez D.E."/>
            <person name="Gupta K."/>
            <person name="Guyot M."/>
            <person name="Hocutt K.M."/>
            <person name="Holsinger J.M."/>
            <person name="Ibarra L.A."/>
            <person name="Jeon T.-Y."/>
            <person name="Mackenzie M."/>
            <person name="Marquez I.-P.P."/>
            <person name="Mathenge R.W."/>
            <person name="Mo B.F."/>
            <person name="Nelson S."/>
            <person name="Zepeda J."/>
            <person name="Zhang L.J."/>
            <person name="Ngo R."/>
            <person name="Tse V.Y."/>
            <person name="Garlena R.A."/>
            <person name="Russell D.A."/>
            <person name="Pope W.H."/>
            <person name="Jacobs-Sera D."/>
            <person name="Hatfull G.F."/>
            <person name="Reddi K."/>
            <person name="Moberg-Parker J."/>
            <person name="Freise A.C."/>
        </authorList>
    </citation>
    <scope>NUCLEOTIDE SEQUENCE</scope>
</reference>
<feature type="compositionally biased region" description="Polar residues" evidence="2">
    <location>
        <begin position="31"/>
        <end position="41"/>
    </location>
</feature>
<evidence type="ECO:0000256" key="1">
    <source>
        <dbReference type="SAM" id="Coils"/>
    </source>
</evidence>
<dbReference type="InterPro" id="IPR055593">
    <property type="entry name" value="DUF7169"/>
</dbReference>
<keyword evidence="4" id="KW-1185">Reference proteome</keyword>
<feature type="coiled-coil region" evidence="1">
    <location>
        <begin position="70"/>
        <end position="97"/>
    </location>
</feature>
<proteinExistence type="predicted"/>
<protein>
    <submittedName>
        <fullName evidence="3">Uncharacterized protein</fullName>
    </submittedName>
</protein>
<evidence type="ECO:0000313" key="4">
    <source>
        <dbReference type="Proteomes" id="UP000693682"/>
    </source>
</evidence>
<dbReference type="Proteomes" id="UP000693682">
    <property type="component" value="Segment"/>
</dbReference>